<evidence type="ECO:0000313" key="1">
    <source>
        <dbReference type="EMBL" id="THE65077.1"/>
    </source>
</evidence>
<name>A0A4V3VLB8_9EURY</name>
<dbReference type="EMBL" id="RBZW01000021">
    <property type="protein sequence ID" value="THE65077.1"/>
    <property type="molecule type" value="Genomic_DNA"/>
</dbReference>
<organism evidence="1 2">
    <name type="scientific">Salinadaptatus halalkaliphilus</name>
    <dbReference type="NCBI Taxonomy" id="2419781"/>
    <lineage>
        <taxon>Archaea</taxon>
        <taxon>Methanobacteriati</taxon>
        <taxon>Methanobacteriota</taxon>
        <taxon>Stenosarchaea group</taxon>
        <taxon>Halobacteria</taxon>
        <taxon>Halobacteriales</taxon>
        <taxon>Natrialbaceae</taxon>
        <taxon>Salinadaptatus</taxon>
    </lineage>
</organism>
<keyword evidence="2" id="KW-1185">Reference proteome</keyword>
<proteinExistence type="predicted"/>
<evidence type="ECO:0000313" key="2">
    <source>
        <dbReference type="Proteomes" id="UP000318864"/>
    </source>
</evidence>
<dbReference type="Proteomes" id="UP000318864">
    <property type="component" value="Unassembled WGS sequence"/>
</dbReference>
<gene>
    <name evidence="1" type="ORF">D8Y22_07575</name>
</gene>
<reference evidence="1 2" key="1">
    <citation type="submission" date="2018-10" db="EMBL/GenBank/DDBJ databases">
        <title>Natronolimnobius sp. XQ-INN 246 isolated from Inner Mongolia Autonomous Region of China.</title>
        <authorList>
            <person name="Xue Q."/>
        </authorList>
    </citation>
    <scope>NUCLEOTIDE SEQUENCE [LARGE SCALE GENOMIC DNA]</scope>
    <source>
        <strain evidence="1 2">XQ-INN 246</strain>
    </source>
</reference>
<accession>A0A4V3VLB8</accession>
<dbReference type="AlphaFoldDB" id="A0A4V3VLB8"/>
<protein>
    <submittedName>
        <fullName evidence="1">Uncharacterized protein</fullName>
    </submittedName>
</protein>
<sequence length="85" mass="9540">MVTWTAVRQLWRKIATRLRVCRDSYGGPYETDMPTQCREVAEGDRPAVPRLCRPDTDITRVLESVSGTVEPIPSSRIGTFSVTLS</sequence>
<comment type="caution">
    <text evidence="1">The sequence shown here is derived from an EMBL/GenBank/DDBJ whole genome shotgun (WGS) entry which is preliminary data.</text>
</comment>